<dbReference type="InterPro" id="IPR028994">
    <property type="entry name" value="Integrin_alpha_N"/>
</dbReference>
<reference evidence="5 6" key="2">
    <citation type="submission" date="2020-03" db="EMBL/GenBank/DDBJ databases">
        <authorList>
            <person name="Ichikawa N."/>
            <person name="Kimura A."/>
            <person name="Kitahashi Y."/>
            <person name="Uohara A."/>
        </authorList>
    </citation>
    <scope>NUCLEOTIDE SEQUENCE [LARGE SCALE GENOMIC DNA]</scope>
    <source>
        <strain evidence="5 6">NBRC 107702</strain>
    </source>
</reference>
<gene>
    <name evidence="5" type="ORF">Pflav_045990</name>
</gene>
<dbReference type="Pfam" id="PF01839">
    <property type="entry name" value="FG-GAP"/>
    <property type="match status" value="1"/>
</dbReference>
<evidence type="ECO:0000256" key="4">
    <source>
        <dbReference type="SAM" id="MobiDB-lite"/>
    </source>
</evidence>
<dbReference type="AlphaFoldDB" id="A0A6F8XWL3"/>
<evidence type="ECO:0000313" key="6">
    <source>
        <dbReference type="Proteomes" id="UP000502508"/>
    </source>
</evidence>
<keyword evidence="1" id="KW-0732">Signal</keyword>
<dbReference type="SMART" id="SM00191">
    <property type="entry name" value="Int_alpha"/>
    <property type="match status" value="1"/>
</dbReference>
<dbReference type="PROSITE" id="PS51470">
    <property type="entry name" value="FG_GAP"/>
    <property type="match status" value="1"/>
</dbReference>
<sequence length="87" mass="9106">MTVVDGRTGTQTTLDQSLPEVPDTAEASDRFGSSIAVVDVNRDGCADLAIGTPYEDLTAPDAGQVDILYGTPAGLGKGRRRRPSSRV</sequence>
<accession>A0A6F8XWL3</accession>
<evidence type="ECO:0000256" key="1">
    <source>
        <dbReference type="ARBA" id="ARBA00022729"/>
    </source>
</evidence>
<dbReference type="KEGG" id="pfla:Pflav_045990"/>
<reference evidence="5 6" key="1">
    <citation type="submission" date="2020-03" db="EMBL/GenBank/DDBJ databases">
        <title>Whole genome shotgun sequence of Phytohabitans flavus NBRC 107702.</title>
        <authorList>
            <person name="Komaki H."/>
            <person name="Tamura T."/>
        </authorList>
    </citation>
    <scope>NUCLEOTIDE SEQUENCE [LARGE SCALE GENOMIC DNA]</scope>
    <source>
        <strain evidence="5 6">NBRC 107702</strain>
    </source>
</reference>
<keyword evidence="6" id="KW-1185">Reference proteome</keyword>
<dbReference type="RefSeq" id="WP_173037780.1">
    <property type="nucleotide sequence ID" value="NZ_AP022870.1"/>
</dbReference>
<dbReference type="SUPFAM" id="SSF69318">
    <property type="entry name" value="Integrin alpha N-terminal domain"/>
    <property type="match status" value="1"/>
</dbReference>
<dbReference type="InterPro" id="IPR013519">
    <property type="entry name" value="Int_alpha_beta-p"/>
</dbReference>
<protein>
    <recommendedName>
        <fullName evidence="7">FG-GAP repeat protein</fullName>
    </recommendedName>
</protein>
<dbReference type="EMBL" id="AP022870">
    <property type="protein sequence ID" value="BCB78189.1"/>
    <property type="molecule type" value="Genomic_DNA"/>
</dbReference>
<name>A0A6F8XWL3_9ACTN</name>
<feature type="region of interest" description="Disordered" evidence="4">
    <location>
        <begin position="1"/>
        <end position="27"/>
    </location>
</feature>
<dbReference type="Gene3D" id="2.130.10.130">
    <property type="entry name" value="Integrin alpha, N-terminal"/>
    <property type="match status" value="1"/>
</dbReference>
<proteinExistence type="predicted"/>
<evidence type="ECO:0000256" key="2">
    <source>
        <dbReference type="ARBA" id="ARBA00022737"/>
    </source>
</evidence>
<dbReference type="InterPro" id="IPR013517">
    <property type="entry name" value="FG-GAP"/>
</dbReference>
<evidence type="ECO:0008006" key="7">
    <source>
        <dbReference type="Google" id="ProtNLM"/>
    </source>
</evidence>
<evidence type="ECO:0000256" key="3">
    <source>
        <dbReference type="ARBA" id="ARBA00023180"/>
    </source>
</evidence>
<evidence type="ECO:0000313" key="5">
    <source>
        <dbReference type="EMBL" id="BCB78189.1"/>
    </source>
</evidence>
<dbReference type="Proteomes" id="UP000502508">
    <property type="component" value="Chromosome"/>
</dbReference>
<keyword evidence="3" id="KW-0325">Glycoprotein</keyword>
<keyword evidence="2" id="KW-0677">Repeat</keyword>
<organism evidence="5 6">
    <name type="scientific">Phytohabitans flavus</name>
    <dbReference type="NCBI Taxonomy" id="1076124"/>
    <lineage>
        <taxon>Bacteria</taxon>
        <taxon>Bacillati</taxon>
        <taxon>Actinomycetota</taxon>
        <taxon>Actinomycetes</taxon>
        <taxon>Micromonosporales</taxon>
        <taxon>Micromonosporaceae</taxon>
    </lineage>
</organism>